<dbReference type="Pfam" id="PF08711">
    <property type="entry name" value="Med26"/>
    <property type="match status" value="1"/>
</dbReference>
<evidence type="ECO:0000256" key="2">
    <source>
        <dbReference type="ARBA" id="ARBA00037992"/>
    </source>
</evidence>
<feature type="compositionally biased region" description="Acidic residues" evidence="4">
    <location>
        <begin position="83"/>
        <end position="92"/>
    </location>
</feature>
<dbReference type="GO" id="GO:0016973">
    <property type="term" value="P:poly(A)+ mRNA export from nucleus"/>
    <property type="evidence" value="ECO:0007669"/>
    <property type="project" value="TreeGrafter"/>
</dbReference>
<dbReference type="GO" id="GO:0005634">
    <property type="term" value="C:nucleus"/>
    <property type="evidence" value="ECO:0007669"/>
    <property type="project" value="UniProtKB-SubCell"/>
</dbReference>
<accession>A0A8K0JR19</accession>
<dbReference type="OrthoDB" id="21124at2759"/>
<comment type="caution">
    <text evidence="6">The sequence shown here is derived from an EMBL/GenBank/DDBJ whole genome shotgun (WGS) entry which is preliminary data.</text>
</comment>
<evidence type="ECO:0000256" key="3">
    <source>
        <dbReference type="PROSITE-ProRule" id="PRU00649"/>
    </source>
</evidence>
<dbReference type="PANTHER" id="PTHR46010">
    <property type="entry name" value="PROTEIN IWS1 HOMOLOG"/>
    <property type="match status" value="1"/>
</dbReference>
<dbReference type="SUPFAM" id="SSF47676">
    <property type="entry name" value="Conserved domain common to transcription factors TFIIS, elongin A, CRSP70"/>
    <property type="match status" value="1"/>
</dbReference>
<sequence>MSDEEKHDSMDVVTDVVQPQEAEAEASTSAAAASKPTFTVADVFGGDDDDSDLSSDEEDEKRPVAKQPVRRSLSPAVARDSSDSEDDDEEYTGGDYQPDYKQLGKKRSYNAVAEEDDEEEEDKYRSKGDDVAKAPKRKPKGERKKRVKKDSEAESRRRRADSGDGEGDREQEVDEQTLRRRALDAKLDAIGKTGAKRRPKKRGDDGDDLMQDKQIEDITALMTSAIREDINLNNEKKPAIKKTLLLPKVMQVMQNASLQDSLLENSEFLSELTGFIEPLKDGSLPSLTIQRSILSQLNKFDVIDKDMLKASGLGKIVNFYTRTKRVQPEITRQANQLIDKWSKPILRAAGIASGSATGRMAATGHAEEESYGPGEGSGVITISAKQLREKEDLMQYALEAQREVVEERKGSRRPNVIVSTLDIYDLTGGMHLDNDRLIDVRATLTPKRPRHDGSRGATRSRRGRTLVYDS</sequence>
<comment type="subcellular location">
    <subcellularLocation>
        <location evidence="3">Nucleus</location>
    </subcellularLocation>
</comment>
<dbReference type="EMBL" id="JABELV010000008">
    <property type="protein sequence ID" value="KAG7571380.1"/>
    <property type="molecule type" value="Genomic_DNA"/>
</dbReference>
<gene>
    <name evidence="6" type="ORF">FFLO_00732</name>
</gene>
<feature type="domain" description="TFIIS N-terminal" evidence="5">
    <location>
        <begin position="270"/>
        <end position="348"/>
    </location>
</feature>
<feature type="compositionally biased region" description="Basic and acidic residues" evidence="4">
    <location>
        <begin position="149"/>
        <end position="189"/>
    </location>
</feature>
<feature type="compositionally biased region" description="Basic residues" evidence="4">
    <location>
        <begin position="134"/>
        <end position="148"/>
    </location>
</feature>
<evidence type="ECO:0000256" key="4">
    <source>
        <dbReference type="SAM" id="MobiDB-lite"/>
    </source>
</evidence>
<name>A0A8K0JR19_9TREE</name>
<feature type="region of interest" description="Disordered" evidence="4">
    <location>
        <begin position="1"/>
        <end position="211"/>
    </location>
</feature>
<dbReference type="Proteomes" id="UP000812966">
    <property type="component" value="Unassembled WGS sequence"/>
</dbReference>
<comment type="similarity">
    <text evidence="2">Belongs to the IWS1 family.</text>
</comment>
<dbReference type="InterPro" id="IPR035441">
    <property type="entry name" value="TFIIS/LEDGF_dom_sf"/>
</dbReference>
<feature type="compositionally biased region" description="Low complexity" evidence="4">
    <location>
        <begin position="25"/>
        <end position="34"/>
    </location>
</feature>
<dbReference type="AlphaFoldDB" id="A0A8K0JR19"/>
<feature type="compositionally biased region" description="Basic and acidic residues" evidence="4">
    <location>
        <begin position="122"/>
        <end position="133"/>
    </location>
</feature>
<feature type="region of interest" description="Disordered" evidence="4">
    <location>
        <begin position="446"/>
        <end position="470"/>
    </location>
</feature>
<dbReference type="PROSITE" id="PS51319">
    <property type="entry name" value="TFIIS_N"/>
    <property type="match status" value="1"/>
</dbReference>
<feature type="compositionally biased region" description="Basic and acidic residues" evidence="4">
    <location>
        <begin position="1"/>
        <end position="10"/>
    </location>
</feature>
<evidence type="ECO:0000313" key="7">
    <source>
        <dbReference type="Proteomes" id="UP000812966"/>
    </source>
</evidence>
<organism evidence="6 7">
    <name type="scientific">Filobasidium floriforme</name>
    <dbReference type="NCBI Taxonomy" id="5210"/>
    <lineage>
        <taxon>Eukaryota</taxon>
        <taxon>Fungi</taxon>
        <taxon>Dikarya</taxon>
        <taxon>Basidiomycota</taxon>
        <taxon>Agaricomycotina</taxon>
        <taxon>Tremellomycetes</taxon>
        <taxon>Filobasidiales</taxon>
        <taxon>Filobasidiaceae</taxon>
        <taxon>Filobasidium</taxon>
    </lineage>
</organism>
<evidence type="ECO:0000313" key="6">
    <source>
        <dbReference type="EMBL" id="KAG7571380.1"/>
    </source>
</evidence>
<keyword evidence="3" id="KW-0539">Nucleus</keyword>
<keyword evidence="7" id="KW-1185">Reference proteome</keyword>
<protein>
    <recommendedName>
        <fullName evidence="5">TFIIS N-terminal domain-containing protein</fullName>
    </recommendedName>
</protein>
<comment type="function">
    <text evidence="1">Transcription factor involved in RNA polymerase II transcription regulation. May function in both SPT15/TBP post-recruitment and recruitment steps of transcription.</text>
</comment>
<dbReference type="InterPro" id="IPR017923">
    <property type="entry name" value="TFIIS_N"/>
</dbReference>
<feature type="compositionally biased region" description="Acidic residues" evidence="4">
    <location>
        <begin position="45"/>
        <end position="59"/>
    </location>
</feature>
<reference evidence="6" key="1">
    <citation type="submission" date="2020-04" db="EMBL/GenBank/DDBJ databases">
        <title>Analysis of mating type loci in Filobasidium floriforme.</title>
        <authorList>
            <person name="Nowrousian M."/>
        </authorList>
    </citation>
    <scope>NUCLEOTIDE SEQUENCE</scope>
    <source>
        <strain evidence="6">CBS 6242</strain>
    </source>
</reference>
<evidence type="ECO:0000259" key="5">
    <source>
        <dbReference type="PROSITE" id="PS51319"/>
    </source>
</evidence>
<proteinExistence type="inferred from homology"/>
<evidence type="ECO:0000256" key="1">
    <source>
        <dbReference type="ARBA" id="ARBA00037349"/>
    </source>
</evidence>
<dbReference type="InterPro" id="IPR051037">
    <property type="entry name" value="RNAPII_TF_IWS1"/>
</dbReference>
<dbReference type="PANTHER" id="PTHR46010:SF1">
    <property type="entry name" value="PROTEIN IWS1 HOMOLOG"/>
    <property type="match status" value="1"/>
</dbReference>
<dbReference type="Gene3D" id="1.20.930.10">
    <property type="entry name" value="Conserved domain common to transcription factors TFIIS, elongin A, CRSP70"/>
    <property type="match status" value="1"/>
</dbReference>